<accession>A0AAV5X285</accession>
<evidence type="ECO:0000313" key="3">
    <source>
        <dbReference type="Proteomes" id="UP001432322"/>
    </source>
</evidence>
<reference evidence="2" key="1">
    <citation type="submission" date="2023-10" db="EMBL/GenBank/DDBJ databases">
        <title>Genome assembly of Pristionchus species.</title>
        <authorList>
            <person name="Yoshida K."/>
            <person name="Sommer R.J."/>
        </authorList>
    </citation>
    <scope>NUCLEOTIDE SEQUENCE</scope>
    <source>
        <strain evidence="2">RS5133</strain>
    </source>
</reference>
<name>A0AAV5X285_9BILA</name>
<dbReference type="AlphaFoldDB" id="A0AAV5X285"/>
<evidence type="ECO:0008006" key="4">
    <source>
        <dbReference type="Google" id="ProtNLM"/>
    </source>
</evidence>
<proteinExistence type="predicted"/>
<dbReference type="InterPro" id="IPR009003">
    <property type="entry name" value="Peptidase_S1_PA"/>
</dbReference>
<keyword evidence="3" id="KW-1185">Reference proteome</keyword>
<dbReference type="Proteomes" id="UP001432322">
    <property type="component" value="Unassembled WGS sequence"/>
</dbReference>
<dbReference type="Gene3D" id="2.40.10.10">
    <property type="entry name" value="Trypsin-like serine proteases"/>
    <property type="match status" value="1"/>
</dbReference>
<evidence type="ECO:0000313" key="1">
    <source>
        <dbReference type="EMBL" id="GMT14186.1"/>
    </source>
</evidence>
<dbReference type="InterPro" id="IPR005514">
    <property type="entry name" value="DUF316"/>
</dbReference>
<dbReference type="EMBL" id="BTSY01000002">
    <property type="protein sequence ID" value="GMT14186.1"/>
    <property type="molecule type" value="Genomic_DNA"/>
</dbReference>
<comment type="caution">
    <text evidence="2">The sequence shown here is derived from an EMBL/GenBank/DDBJ whole genome shotgun (WGS) entry which is preliminary data.</text>
</comment>
<sequence>SANTATRIDYLTTFICVQTGVCRKNEQFRGETFSPYMNRDFIVETFTAHQLIEIRGDRSHGYTKWDFMKKEYAKITQEMAVFKLNRLNEQENEEVQESCGKLRPSPAMIDGSRVSLIEYPWAVMPAFHLKHLGEKRDGFMVIGTGSFISKRHVITAAHIFDYMNAYGKQIFNVIYGTNCSGKAETESRYN</sequence>
<dbReference type="Pfam" id="PF03761">
    <property type="entry name" value="DUF316"/>
    <property type="match status" value="1"/>
</dbReference>
<gene>
    <name evidence="2" type="ORF">PFISCL1PPCAC_28938</name>
    <name evidence="1" type="ORF">PFISCL1PPCAC_5483</name>
</gene>
<dbReference type="SUPFAM" id="SSF50494">
    <property type="entry name" value="Trypsin-like serine proteases"/>
    <property type="match status" value="1"/>
</dbReference>
<protein>
    <recommendedName>
        <fullName evidence="4">Trypsin</fullName>
    </recommendedName>
</protein>
<organism evidence="2 3">
    <name type="scientific">Pristionchus fissidentatus</name>
    <dbReference type="NCBI Taxonomy" id="1538716"/>
    <lineage>
        <taxon>Eukaryota</taxon>
        <taxon>Metazoa</taxon>
        <taxon>Ecdysozoa</taxon>
        <taxon>Nematoda</taxon>
        <taxon>Chromadorea</taxon>
        <taxon>Rhabditida</taxon>
        <taxon>Rhabditina</taxon>
        <taxon>Diplogasteromorpha</taxon>
        <taxon>Diplogasteroidea</taxon>
        <taxon>Neodiplogasteridae</taxon>
        <taxon>Pristionchus</taxon>
    </lineage>
</organism>
<evidence type="ECO:0000313" key="2">
    <source>
        <dbReference type="EMBL" id="GMT37641.1"/>
    </source>
</evidence>
<feature type="non-terminal residue" evidence="2">
    <location>
        <position position="1"/>
    </location>
</feature>
<dbReference type="InterPro" id="IPR043504">
    <property type="entry name" value="Peptidase_S1_PA_chymotrypsin"/>
</dbReference>
<dbReference type="EMBL" id="BTSY01000207">
    <property type="protein sequence ID" value="GMT37641.1"/>
    <property type="molecule type" value="Genomic_DNA"/>
</dbReference>